<dbReference type="InterPro" id="IPR035965">
    <property type="entry name" value="PAS-like_dom_sf"/>
</dbReference>
<keyword evidence="6" id="KW-0902">Two-component regulatory system</keyword>
<dbReference type="PRINTS" id="PR00344">
    <property type="entry name" value="BCTRLSENSOR"/>
</dbReference>
<dbReference type="InterPro" id="IPR007891">
    <property type="entry name" value="CHASE3"/>
</dbReference>
<keyword evidence="3 8" id="KW-0597">Phosphoprotein</keyword>
<dbReference type="Pfam" id="PF00072">
    <property type="entry name" value="Response_reg"/>
    <property type="match status" value="2"/>
</dbReference>
<dbReference type="SUPFAM" id="SSF55785">
    <property type="entry name" value="PYP-like sensor domain (PAS domain)"/>
    <property type="match status" value="1"/>
</dbReference>
<evidence type="ECO:0000256" key="1">
    <source>
        <dbReference type="ARBA" id="ARBA00000085"/>
    </source>
</evidence>
<dbReference type="NCBIfam" id="TIGR00229">
    <property type="entry name" value="sensory_box"/>
    <property type="match status" value="1"/>
</dbReference>
<dbReference type="InterPro" id="IPR004358">
    <property type="entry name" value="Sig_transdc_His_kin-like_C"/>
</dbReference>
<evidence type="ECO:0000256" key="6">
    <source>
        <dbReference type="ARBA" id="ARBA00023012"/>
    </source>
</evidence>
<feature type="modified residue" description="4-aspartylphosphate" evidence="8">
    <location>
        <position position="883"/>
    </location>
</feature>
<dbReference type="Gene3D" id="3.30.565.10">
    <property type="entry name" value="Histidine kinase-like ATPase, C-terminal domain"/>
    <property type="match status" value="1"/>
</dbReference>
<evidence type="ECO:0000256" key="3">
    <source>
        <dbReference type="ARBA" id="ARBA00022553"/>
    </source>
</evidence>
<keyword evidence="9" id="KW-0812">Transmembrane</keyword>
<accession>A0A6J4L710</accession>
<proteinExistence type="predicted"/>
<dbReference type="Pfam" id="PF02518">
    <property type="entry name" value="HATPase_c"/>
    <property type="match status" value="1"/>
</dbReference>
<dbReference type="InterPro" id="IPR003594">
    <property type="entry name" value="HATPase_dom"/>
</dbReference>
<dbReference type="GO" id="GO:0006355">
    <property type="term" value="P:regulation of DNA-templated transcription"/>
    <property type="evidence" value="ECO:0007669"/>
    <property type="project" value="InterPro"/>
</dbReference>
<keyword evidence="4" id="KW-0808">Transferase</keyword>
<dbReference type="SUPFAM" id="SSF55874">
    <property type="entry name" value="ATPase domain of HSP90 chaperone/DNA topoisomerase II/histidine kinase"/>
    <property type="match status" value="1"/>
</dbReference>
<dbReference type="SMART" id="SM00387">
    <property type="entry name" value="HATPase_c"/>
    <property type="match status" value="1"/>
</dbReference>
<dbReference type="InterPro" id="IPR013767">
    <property type="entry name" value="PAS_fold"/>
</dbReference>
<name>A0A6J4L710_9BACT</name>
<dbReference type="CDD" id="cd16922">
    <property type="entry name" value="HATPase_EvgS-ArcB-TorS-like"/>
    <property type="match status" value="1"/>
</dbReference>
<dbReference type="Pfam" id="PF00512">
    <property type="entry name" value="HisKA"/>
    <property type="match status" value="1"/>
</dbReference>
<evidence type="ECO:0000256" key="5">
    <source>
        <dbReference type="ARBA" id="ARBA00022777"/>
    </source>
</evidence>
<dbReference type="InterPro" id="IPR005467">
    <property type="entry name" value="His_kinase_dom"/>
</dbReference>
<comment type="catalytic activity">
    <reaction evidence="1">
        <text>ATP + protein L-histidine = ADP + protein N-phospho-L-histidine.</text>
        <dbReference type="EC" id="2.7.13.3"/>
    </reaction>
</comment>
<evidence type="ECO:0000256" key="9">
    <source>
        <dbReference type="SAM" id="Phobius"/>
    </source>
</evidence>
<dbReference type="PROSITE" id="PS50110">
    <property type="entry name" value="RESPONSE_REGULATORY"/>
    <property type="match status" value="2"/>
</dbReference>
<feature type="domain" description="Histidine kinase" evidence="10">
    <location>
        <begin position="485"/>
        <end position="702"/>
    </location>
</feature>
<dbReference type="InterPro" id="IPR011006">
    <property type="entry name" value="CheY-like_superfamily"/>
</dbReference>
<keyword evidence="5 13" id="KW-0418">Kinase</keyword>
<reference evidence="13" key="1">
    <citation type="submission" date="2020-02" db="EMBL/GenBank/DDBJ databases">
        <authorList>
            <person name="Meier V. D."/>
        </authorList>
    </citation>
    <scope>NUCLEOTIDE SEQUENCE</scope>
    <source>
        <strain evidence="13">AVDCRST_MAG68</strain>
    </source>
</reference>
<dbReference type="FunFam" id="1.10.287.130:FF:000001">
    <property type="entry name" value="Two-component sensor histidine kinase"/>
    <property type="match status" value="1"/>
</dbReference>
<evidence type="ECO:0000256" key="4">
    <source>
        <dbReference type="ARBA" id="ARBA00022679"/>
    </source>
</evidence>
<organism evidence="13">
    <name type="scientific">uncultured Gemmatimonadota bacterium</name>
    <dbReference type="NCBI Taxonomy" id="203437"/>
    <lineage>
        <taxon>Bacteria</taxon>
        <taxon>Pseudomonadati</taxon>
        <taxon>Gemmatimonadota</taxon>
        <taxon>environmental samples</taxon>
    </lineage>
</organism>
<dbReference type="CDD" id="cd00082">
    <property type="entry name" value="HisKA"/>
    <property type="match status" value="1"/>
</dbReference>
<dbReference type="InterPro" id="IPR001789">
    <property type="entry name" value="Sig_transdc_resp-reg_receiver"/>
</dbReference>
<dbReference type="InterPro" id="IPR036097">
    <property type="entry name" value="HisK_dim/P_sf"/>
</dbReference>
<dbReference type="InterPro" id="IPR003661">
    <property type="entry name" value="HisK_dim/P_dom"/>
</dbReference>
<evidence type="ECO:0000259" key="10">
    <source>
        <dbReference type="PROSITE" id="PS50109"/>
    </source>
</evidence>
<dbReference type="GO" id="GO:0005886">
    <property type="term" value="C:plasma membrane"/>
    <property type="evidence" value="ECO:0007669"/>
    <property type="project" value="TreeGrafter"/>
</dbReference>
<evidence type="ECO:0000313" key="13">
    <source>
        <dbReference type="EMBL" id="CAA9324761.1"/>
    </source>
</evidence>
<feature type="transmembrane region" description="Helical" evidence="9">
    <location>
        <begin position="182"/>
        <end position="202"/>
    </location>
</feature>
<protein>
    <recommendedName>
        <fullName evidence="2">histidine kinase</fullName>
        <ecNumber evidence="2">2.7.13.3</ecNumber>
    </recommendedName>
</protein>
<dbReference type="SUPFAM" id="SSF52172">
    <property type="entry name" value="CheY-like"/>
    <property type="match status" value="2"/>
</dbReference>
<evidence type="ECO:0000256" key="8">
    <source>
        <dbReference type="PROSITE-ProRule" id="PRU00169"/>
    </source>
</evidence>
<dbReference type="CDD" id="cd19410">
    <property type="entry name" value="HK9-like_sensor"/>
    <property type="match status" value="1"/>
</dbReference>
<feature type="domain" description="Response regulatory" evidence="11">
    <location>
        <begin position="834"/>
        <end position="948"/>
    </location>
</feature>
<dbReference type="SMART" id="SM00388">
    <property type="entry name" value="HisKA"/>
    <property type="match status" value="1"/>
</dbReference>
<dbReference type="GO" id="GO:0000155">
    <property type="term" value="F:phosphorelay sensor kinase activity"/>
    <property type="evidence" value="ECO:0007669"/>
    <property type="project" value="InterPro"/>
</dbReference>
<evidence type="ECO:0000256" key="2">
    <source>
        <dbReference type="ARBA" id="ARBA00012438"/>
    </source>
</evidence>
<dbReference type="SMART" id="SM00091">
    <property type="entry name" value="PAS"/>
    <property type="match status" value="1"/>
</dbReference>
<sequence length="956" mass="104844">MRLSTRSLVDLGFAIALLVLLVVSAVAFRNLSRLRTDEGAVARSEQMLRVLEGVVSLLKDAETGQRGYLLTRQERFLDPYDAAVRSIDGELAALDTLLSDHETEHRHLARLRLLSARKLAILGETVRLGQAGEFGRAIAIVRQGTGNEIMDQIRRAGADMVRAEERALVRRRETAVRSARRAIWTIGAATVLAFLLVGFARFSILRGLEARDEAQKALGRSVRSLRRLYEITSAPGGADKFQGLLELGCEHFGLAAGVLARARGDRWEVVAAHPADGGPRAGTMLDEPRCPPSGAGACLSAPVRLAGREDGALFFTDETPRAAPFAEGDRDFLRILAQWMGGEIERVQAEAVLRGREERYRSLVESASDLIYTTDADGRLTYVNPPFVRTSGYPEADLIGRPAISLVREDQRREVQRFYRRQWNERRPVSYNRIPIVTRDGREIWLGQNWVVLTEGGEAVGAQAVARDITRQYETERMKDEFLSVVSHELRTPLTAIRGSLGLLASGKMGTLQERGQKMLEIAARNTDRLVRLINDLLDLEKMASGKETLERRAVAAADMVSQAEEVMRPMAAQAGVNIATRATGAMVWADPDRVQQVLTNLLSNAVKFSPPGATVWLEAERVGGEALFRVRDEGRGIPADRLEAVFGRFQQVDSSDAREKGGTGLGLPIARKIAEQHGGRLWAQSEWGKGSTFTLSIPVPHELSAPNAAPLVLVCDDDGAIAAVARDVLEKEGYRVDIAASGEEALAIARARAPAAILLDMRMPGMDGPQTLSALRATPETRDIPVVIFSVLSELEAGAGIADVAGWLTKPAEHSSIVNAVERALAGEVPRCDVLIVEDDDGIASVLRELFRGHGVTTMHVRTGAEAVEASQRTRFELLVLDLGLPDTDGFAVIDWLRRHDVLRQLPVLVYTARDVDDRDRERLGVTEVMTKSRVSLEQFEHRAAELLGRVARKD</sequence>
<dbReference type="AlphaFoldDB" id="A0A6J4L710"/>
<evidence type="ECO:0000259" key="12">
    <source>
        <dbReference type="PROSITE" id="PS50112"/>
    </source>
</evidence>
<keyword evidence="7 9" id="KW-0472">Membrane</keyword>
<dbReference type="PANTHER" id="PTHR43047:SF72">
    <property type="entry name" value="OSMOSENSING HISTIDINE PROTEIN KINASE SLN1"/>
    <property type="match status" value="1"/>
</dbReference>
<evidence type="ECO:0000259" key="11">
    <source>
        <dbReference type="PROSITE" id="PS50110"/>
    </source>
</evidence>
<dbReference type="SUPFAM" id="SSF47384">
    <property type="entry name" value="Homodimeric domain of signal transducing histidine kinase"/>
    <property type="match status" value="1"/>
</dbReference>
<dbReference type="Gene3D" id="3.40.50.2300">
    <property type="match status" value="2"/>
</dbReference>
<dbReference type="EC" id="2.7.13.3" evidence="2"/>
<dbReference type="InterPro" id="IPR036890">
    <property type="entry name" value="HATPase_C_sf"/>
</dbReference>
<feature type="modified residue" description="4-aspartylphosphate" evidence="8">
    <location>
        <position position="761"/>
    </location>
</feature>
<dbReference type="EMBL" id="CADCTW010000099">
    <property type="protein sequence ID" value="CAA9324761.1"/>
    <property type="molecule type" value="Genomic_DNA"/>
</dbReference>
<dbReference type="PROSITE" id="PS50112">
    <property type="entry name" value="PAS"/>
    <property type="match status" value="1"/>
</dbReference>
<dbReference type="GO" id="GO:0009927">
    <property type="term" value="F:histidine phosphotransfer kinase activity"/>
    <property type="evidence" value="ECO:0007669"/>
    <property type="project" value="TreeGrafter"/>
</dbReference>
<dbReference type="SMART" id="SM00448">
    <property type="entry name" value="REC"/>
    <property type="match status" value="2"/>
</dbReference>
<dbReference type="PANTHER" id="PTHR43047">
    <property type="entry name" value="TWO-COMPONENT HISTIDINE PROTEIN KINASE"/>
    <property type="match status" value="1"/>
</dbReference>
<dbReference type="Gene3D" id="3.30.450.20">
    <property type="entry name" value="PAS domain"/>
    <property type="match status" value="1"/>
</dbReference>
<dbReference type="Pfam" id="PF00989">
    <property type="entry name" value="PAS"/>
    <property type="match status" value="1"/>
</dbReference>
<dbReference type="CDD" id="cd00130">
    <property type="entry name" value="PAS"/>
    <property type="match status" value="1"/>
</dbReference>
<feature type="transmembrane region" description="Helical" evidence="9">
    <location>
        <begin position="12"/>
        <end position="28"/>
    </location>
</feature>
<keyword evidence="9" id="KW-1133">Transmembrane helix</keyword>
<dbReference type="Pfam" id="PF05227">
    <property type="entry name" value="CHASE3"/>
    <property type="match status" value="1"/>
</dbReference>
<dbReference type="Gene3D" id="1.10.287.130">
    <property type="match status" value="1"/>
</dbReference>
<feature type="domain" description="Response regulatory" evidence="11">
    <location>
        <begin position="712"/>
        <end position="826"/>
    </location>
</feature>
<dbReference type="CDD" id="cd00156">
    <property type="entry name" value="REC"/>
    <property type="match status" value="1"/>
</dbReference>
<feature type="domain" description="PAS" evidence="12">
    <location>
        <begin position="356"/>
        <end position="426"/>
    </location>
</feature>
<dbReference type="InterPro" id="IPR000014">
    <property type="entry name" value="PAS"/>
</dbReference>
<dbReference type="PROSITE" id="PS50109">
    <property type="entry name" value="HIS_KIN"/>
    <property type="match status" value="1"/>
</dbReference>
<dbReference type="SUPFAM" id="SSF55781">
    <property type="entry name" value="GAF domain-like"/>
    <property type="match status" value="1"/>
</dbReference>
<dbReference type="FunFam" id="3.30.565.10:FF:000006">
    <property type="entry name" value="Sensor histidine kinase WalK"/>
    <property type="match status" value="1"/>
</dbReference>
<evidence type="ECO:0000256" key="7">
    <source>
        <dbReference type="ARBA" id="ARBA00023136"/>
    </source>
</evidence>
<gene>
    <name evidence="13" type="ORF">AVDCRST_MAG68-2017</name>
</gene>